<protein>
    <submittedName>
        <fullName evidence="2">Peptide-binding protein</fullName>
    </submittedName>
</protein>
<comment type="caution">
    <text evidence="2">The sequence shown here is derived from an EMBL/GenBank/DDBJ whole genome shotgun (WGS) entry which is preliminary data.</text>
</comment>
<sequence length="100" mass="10755">MRSRIFAAVVVAGLGAVLGGGPAWAASMGRYEVHGVEADDFLKMRAGPGTGYVVVLGLPNGTVLQVQECTQTGSTRWCRVALDQARGMKGWVSWTYLRKR</sequence>
<keyword evidence="3" id="KW-1185">Reference proteome</keyword>
<proteinExistence type="predicted"/>
<accession>A0A8J3GUT6</accession>
<name>A0A8J3GUT6_9RHOB</name>
<evidence type="ECO:0000259" key="1">
    <source>
        <dbReference type="Pfam" id="PF08239"/>
    </source>
</evidence>
<dbReference type="InterPro" id="IPR003646">
    <property type="entry name" value="SH3-like_bac-type"/>
</dbReference>
<dbReference type="AlphaFoldDB" id="A0A8J3GUT6"/>
<dbReference type="RefSeq" id="WP_189678499.1">
    <property type="nucleotide sequence ID" value="NZ_BNCJ01000001.1"/>
</dbReference>
<dbReference type="Proteomes" id="UP000626220">
    <property type="component" value="Unassembled WGS sequence"/>
</dbReference>
<reference evidence="2" key="1">
    <citation type="journal article" date="2014" name="Int. J. Syst. Evol. Microbiol.">
        <title>Complete genome sequence of Corynebacterium casei LMG S-19264T (=DSM 44701T), isolated from a smear-ripened cheese.</title>
        <authorList>
            <consortium name="US DOE Joint Genome Institute (JGI-PGF)"/>
            <person name="Walter F."/>
            <person name="Albersmeier A."/>
            <person name="Kalinowski J."/>
            <person name="Ruckert C."/>
        </authorList>
    </citation>
    <scope>NUCLEOTIDE SEQUENCE</scope>
    <source>
        <strain evidence="2">KCTC 42650</strain>
    </source>
</reference>
<feature type="domain" description="SH3b" evidence="1">
    <location>
        <begin position="41"/>
        <end position="97"/>
    </location>
</feature>
<dbReference type="EMBL" id="BNCJ01000001">
    <property type="protein sequence ID" value="GHF36553.1"/>
    <property type="molecule type" value="Genomic_DNA"/>
</dbReference>
<dbReference type="Gene3D" id="2.30.30.40">
    <property type="entry name" value="SH3 Domains"/>
    <property type="match status" value="1"/>
</dbReference>
<dbReference type="Pfam" id="PF08239">
    <property type="entry name" value="SH3_3"/>
    <property type="match status" value="1"/>
</dbReference>
<evidence type="ECO:0000313" key="2">
    <source>
        <dbReference type="EMBL" id="GHF36553.1"/>
    </source>
</evidence>
<organism evidence="2 3">
    <name type="scientific">Seohaeicola zhoushanensis</name>
    <dbReference type="NCBI Taxonomy" id="1569283"/>
    <lineage>
        <taxon>Bacteria</taxon>
        <taxon>Pseudomonadati</taxon>
        <taxon>Pseudomonadota</taxon>
        <taxon>Alphaproteobacteria</taxon>
        <taxon>Rhodobacterales</taxon>
        <taxon>Roseobacteraceae</taxon>
        <taxon>Seohaeicola</taxon>
    </lineage>
</organism>
<evidence type="ECO:0000313" key="3">
    <source>
        <dbReference type="Proteomes" id="UP000626220"/>
    </source>
</evidence>
<gene>
    <name evidence="2" type="ORF">GCM10017056_05500</name>
</gene>
<reference evidence="2" key="2">
    <citation type="submission" date="2020-09" db="EMBL/GenBank/DDBJ databases">
        <authorList>
            <person name="Sun Q."/>
            <person name="Kim S."/>
        </authorList>
    </citation>
    <scope>NUCLEOTIDE SEQUENCE</scope>
    <source>
        <strain evidence="2">KCTC 42650</strain>
    </source>
</reference>